<name>A0AC61N1F6_9FIRM</name>
<gene>
    <name evidence="1" type="ORF">JYE49_14650</name>
</gene>
<keyword evidence="2" id="KW-1185">Reference proteome</keyword>
<dbReference type="Proteomes" id="UP000682782">
    <property type="component" value="Chromosome"/>
</dbReference>
<proteinExistence type="predicted"/>
<keyword evidence="1" id="KW-0378">Hydrolase</keyword>
<dbReference type="EMBL" id="CP068393">
    <property type="protein sequence ID" value="QUC67049.1"/>
    <property type="molecule type" value="Genomic_DNA"/>
</dbReference>
<reference evidence="1" key="1">
    <citation type="submission" date="2021-01" db="EMBL/GenBank/DDBJ databases">
        <title>Complete genome sequence of Clostridiales bacterium R-7.</title>
        <authorList>
            <person name="Mahoney-Kurpe S.C."/>
            <person name="Palevich N."/>
            <person name="Koike S."/>
            <person name="Moon C.D."/>
            <person name="Attwood G.T."/>
        </authorList>
    </citation>
    <scope>NUCLEOTIDE SEQUENCE</scope>
    <source>
        <strain evidence="1">R-7</strain>
    </source>
</reference>
<sequence length="294" mass="31514">MIIHAIAFTDRGQSWQQQLGFPVDRGIPVMEWTRKYFDDSDALLFIGACGIAVRAVAPLLRDKTTDPAVLVMDEAGKHVISLLSGHIGGANTLAGEIALKTGAVPVITTATDLRGMTAADTWAVEHDCAIENPEAIKSVSSAMLAGHDVGVAITERQIDPPFPVTLWLRPRTLVLGAGCRRDIDPEAFEEKVLSFLKENSVSLLALRAVATIDLKQHEPALVRFCSRYHLPLQVYSADELRAVPGIFAHSDFVEKTTGVDNVCERAAVLAGGSLLVGKTAAEGITLALAGTREI</sequence>
<accession>A0AC61N1F6</accession>
<protein>
    <submittedName>
        <fullName evidence="1">Cobalt-precorrin 5A hydrolase</fullName>
    </submittedName>
</protein>
<organism evidence="1 2">
    <name type="scientific">Aristaeella hokkaidonensis</name>
    <dbReference type="NCBI Taxonomy" id="3046382"/>
    <lineage>
        <taxon>Bacteria</taxon>
        <taxon>Bacillati</taxon>
        <taxon>Bacillota</taxon>
        <taxon>Clostridia</taxon>
        <taxon>Eubacteriales</taxon>
        <taxon>Aristaeellaceae</taxon>
        <taxon>Aristaeella</taxon>
    </lineage>
</organism>
<evidence type="ECO:0000313" key="2">
    <source>
        <dbReference type="Proteomes" id="UP000682782"/>
    </source>
</evidence>
<evidence type="ECO:0000313" key="1">
    <source>
        <dbReference type="EMBL" id="QUC67049.1"/>
    </source>
</evidence>